<dbReference type="EMBL" id="JABVXQ010000014">
    <property type="protein sequence ID" value="KAF6076733.1"/>
    <property type="molecule type" value="Genomic_DNA"/>
</dbReference>
<evidence type="ECO:0000313" key="2">
    <source>
        <dbReference type="Proteomes" id="UP000664940"/>
    </source>
</evidence>
<comment type="caution">
    <text evidence="1">The sequence shown here is derived from an EMBL/GenBank/DDBJ whole genome shotgun (WGS) entry which is preliminary data.</text>
</comment>
<organism evidence="1 2">
    <name type="scientific">Phyllostomus discolor</name>
    <name type="common">pale spear-nosed bat</name>
    <dbReference type="NCBI Taxonomy" id="89673"/>
    <lineage>
        <taxon>Eukaryota</taxon>
        <taxon>Metazoa</taxon>
        <taxon>Chordata</taxon>
        <taxon>Craniata</taxon>
        <taxon>Vertebrata</taxon>
        <taxon>Euteleostomi</taxon>
        <taxon>Mammalia</taxon>
        <taxon>Eutheria</taxon>
        <taxon>Laurasiatheria</taxon>
        <taxon>Chiroptera</taxon>
        <taxon>Yangochiroptera</taxon>
        <taxon>Phyllostomidae</taxon>
        <taxon>Phyllostominae</taxon>
        <taxon>Phyllostomus</taxon>
    </lineage>
</organism>
<proteinExistence type="predicted"/>
<dbReference type="Proteomes" id="UP000664940">
    <property type="component" value="Unassembled WGS sequence"/>
</dbReference>
<reference evidence="1 2" key="1">
    <citation type="journal article" date="2020" name="Nature">
        <title>Six reference-quality genomes reveal evolution of bat adaptations.</title>
        <authorList>
            <person name="Jebb D."/>
            <person name="Huang Z."/>
            <person name="Pippel M."/>
            <person name="Hughes G.M."/>
            <person name="Lavrichenko K."/>
            <person name="Devanna P."/>
            <person name="Winkler S."/>
            <person name="Jermiin L.S."/>
            <person name="Skirmuntt E.C."/>
            <person name="Katzourakis A."/>
            <person name="Burkitt-Gray L."/>
            <person name="Ray D.A."/>
            <person name="Sullivan K.A.M."/>
            <person name="Roscito J.G."/>
            <person name="Kirilenko B.M."/>
            <person name="Davalos L.M."/>
            <person name="Corthals A.P."/>
            <person name="Power M.L."/>
            <person name="Jones G."/>
            <person name="Ransome R.D."/>
            <person name="Dechmann D.K.N."/>
            <person name="Locatelli A.G."/>
            <person name="Puechmaille S.J."/>
            <person name="Fedrigo O."/>
            <person name="Jarvis E.D."/>
            <person name="Hiller M."/>
            <person name="Vernes S.C."/>
            <person name="Myers E.W."/>
            <person name="Teeling E.C."/>
        </authorList>
    </citation>
    <scope>NUCLEOTIDE SEQUENCE [LARGE SCALE GENOMIC DNA]</scope>
    <source>
        <strain evidence="1">Bat1K_MPI-CBG_1</strain>
    </source>
</reference>
<evidence type="ECO:0000313" key="1">
    <source>
        <dbReference type="EMBL" id="KAF6076733.1"/>
    </source>
</evidence>
<protein>
    <submittedName>
        <fullName evidence="1">Uncharacterized protein</fullName>
    </submittedName>
</protein>
<name>A0A833YML3_9CHIR</name>
<sequence length="70" mass="7976">MEEKRGQSVSISRKSKFQTFGEEVYLTDLLVCPVPRTVHRQPICCTSLDSEAAYRCPGLRQHYLTVSLCL</sequence>
<dbReference type="AlphaFoldDB" id="A0A833YML3"/>
<gene>
    <name evidence="1" type="ORF">HJG60_001699</name>
</gene>
<accession>A0A833YML3</accession>